<dbReference type="PROSITE" id="PS51257">
    <property type="entry name" value="PROKAR_LIPOPROTEIN"/>
    <property type="match status" value="1"/>
</dbReference>
<organism evidence="1">
    <name type="scientific">Physcomitrium patens</name>
    <name type="common">Spreading-leaved earth moss</name>
    <name type="synonym">Physcomitrella patens</name>
    <dbReference type="NCBI Taxonomy" id="3218"/>
    <lineage>
        <taxon>Eukaryota</taxon>
        <taxon>Viridiplantae</taxon>
        <taxon>Streptophyta</taxon>
        <taxon>Embryophyta</taxon>
        <taxon>Bryophyta</taxon>
        <taxon>Bryophytina</taxon>
        <taxon>Bryopsida</taxon>
        <taxon>Funariidae</taxon>
        <taxon>Funariales</taxon>
        <taxon>Funariaceae</taxon>
        <taxon>Physcomitrium</taxon>
    </lineage>
</organism>
<reference evidence="1 3" key="2">
    <citation type="journal article" date="2018" name="Plant J.">
        <title>The Physcomitrella patens chromosome-scale assembly reveals moss genome structure and evolution.</title>
        <authorList>
            <person name="Lang D."/>
            <person name="Ullrich K.K."/>
            <person name="Murat F."/>
            <person name="Fuchs J."/>
            <person name="Jenkins J."/>
            <person name="Haas F.B."/>
            <person name="Piednoel M."/>
            <person name="Gundlach H."/>
            <person name="Van Bel M."/>
            <person name="Meyberg R."/>
            <person name="Vives C."/>
            <person name="Morata J."/>
            <person name="Symeonidi A."/>
            <person name="Hiss M."/>
            <person name="Muchero W."/>
            <person name="Kamisugi Y."/>
            <person name="Saleh O."/>
            <person name="Blanc G."/>
            <person name="Decker E.L."/>
            <person name="van Gessel N."/>
            <person name="Grimwood J."/>
            <person name="Hayes R.D."/>
            <person name="Graham S.W."/>
            <person name="Gunter L.E."/>
            <person name="McDaniel S.F."/>
            <person name="Hoernstein S.N.W."/>
            <person name="Larsson A."/>
            <person name="Li F.W."/>
            <person name="Perroud P.F."/>
            <person name="Phillips J."/>
            <person name="Ranjan P."/>
            <person name="Rokshar D.S."/>
            <person name="Rothfels C.J."/>
            <person name="Schneider L."/>
            <person name="Shu S."/>
            <person name="Stevenson D.W."/>
            <person name="Thummler F."/>
            <person name="Tillich M."/>
            <person name="Villarreal Aguilar J.C."/>
            <person name="Widiez T."/>
            <person name="Wong G.K."/>
            <person name="Wymore A."/>
            <person name="Zhang Y."/>
            <person name="Zimmer A.D."/>
            <person name="Quatrano R.S."/>
            <person name="Mayer K.F.X."/>
            <person name="Goodstein D."/>
            <person name="Casacuberta J.M."/>
            <person name="Vandepoele K."/>
            <person name="Reski R."/>
            <person name="Cuming A.C."/>
            <person name="Tuskan G.A."/>
            <person name="Maumus F."/>
            <person name="Salse J."/>
            <person name="Schmutz J."/>
            <person name="Rensing S.A."/>
        </authorList>
    </citation>
    <scope>NUCLEOTIDE SEQUENCE [LARGE SCALE GENOMIC DNA]</scope>
    <source>
        <strain evidence="2 3">cv. Gransden 2004</strain>
    </source>
</reference>
<dbReference type="EMBL" id="ABEU02000024">
    <property type="protein sequence ID" value="PNR28687.1"/>
    <property type="molecule type" value="Genomic_DNA"/>
</dbReference>
<dbReference type="AlphaFoldDB" id="A0A2K1IHC7"/>
<name>A0A2K1IHC7_PHYPA</name>
<proteinExistence type="predicted"/>
<evidence type="ECO:0000313" key="3">
    <source>
        <dbReference type="Proteomes" id="UP000006727"/>
    </source>
</evidence>
<evidence type="ECO:0000313" key="1">
    <source>
        <dbReference type="EMBL" id="PNR28687.1"/>
    </source>
</evidence>
<protein>
    <submittedName>
        <fullName evidence="1 2">Uncharacterized protein</fullName>
    </submittedName>
</protein>
<dbReference type="Gramene" id="Pp3c24_19356V3.1">
    <property type="protein sequence ID" value="Pp3c24_19356V3.1"/>
    <property type="gene ID" value="Pp3c24_19356"/>
</dbReference>
<gene>
    <name evidence="1" type="ORF">PHYPA_029280</name>
</gene>
<keyword evidence="3" id="KW-1185">Reference proteome</keyword>
<dbReference type="Proteomes" id="UP000006727">
    <property type="component" value="Chromosome 24"/>
</dbReference>
<accession>A0A2K1IHC7</accession>
<evidence type="ECO:0000313" key="2">
    <source>
        <dbReference type="EnsemblPlants" id="Pp3c24_19356V3.1"/>
    </source>
</evidence>
<sequence length="57" mass="6159">MRDVSPLVLSLTIGAACIDCHTVGRLESFCFFGIFSFPGPGGWPQELMQVRRICAAG</sequence>
<dbReference type="InParanoid" id="A0A2K1IHC7"/>
<reference evidence="1 3" key="1">
    <citation type="journal article" date="2008" name="Science">
        <title>The Physcomitrella genome reveals evolutionary insights into the conquest of land by plants.</title>
        <authorList>
            <person name="Rensing S."/>
            <person name="Lang D."/>
            <person name="Zimmer A."/>
            <person name="Terry A."/>
            <person name="Salamov A."/>
            <person name="Shapiro H."/>
            <person name="Nishiyama T."/>
            <person name="Perroud P.-F."/>
            <person name="Lindquist E."/>
            <person name="Kamisugi Y."/>
            <person name="Tanahashi T."/>
            <person name="Sakakibara K."/>
            <person name="Fujita T."/>
            <person name="Oishi K."/>
            <person name="Shin-I T."/>
            <person name="Kuroki Y."/>
            <person name="Toyoda A."/>
            <person name="Suzuki Y."/>
            <person name="Hashimoto A."/>
            <person name="Yamaguchi K."/>
            <person name="Sugano A."/>
            <person name="Kohara Y."/>
            <person name="Fujiyama A."/>
            <person name="Anterola A."/>
            <person name="Aoki S."/>
            <person name="Ashton N."/>
            <person name="Barbazuk W.B."/>
            <person name="Barker E."/>
            <person name="Bennetzen J."/>
            <person name="Bezanilla M."/>
            <person name="Blankenship R."/>
            <person name="Cho S.H."/>
            <person name="Dutcher S."/>
            <person name="Estelle M."/>
            <person name="Fawcett J.A."/>
            <person name="Gundlach H."/>
            <person name="Hanada K."/>
            <person name="Heyl A."/>
            <person name="Hicks K.A."/>
            <person name="Hugh J."/>
            <person name="Lohr M."/>
            <person name="Mayer K."/>
            <person name="Melkozernov A."/>
            <person name="Murata T."/>
            <person name="Nelson D."/>
            <person name="Pils B."/>
            <person name="Prigge M."/>
            <person name="Reiss B."/>
            <person name="Renner T."/>
            <person name="Rombauts S."/>
            <person name="Rushton P."/>
            <person name="Sanderfoot A."/>
            <person name="Schween G."/>
            <person name="Shiu S.-H."/>
            <person name="Stueber K."/>
            <person name="Theodoulou F.L."/>
            <person name="Tu H."/>
            <person name="Van de Peer Y."/>
            <person name="Verrier P.J."/>
            <person name="Waters E."/>
            <person name="Wood A."/>
            <person name="Yang L."/>
            <person name="Cove D."/>
            <person name="Cuming A."/>
            <person name="Hasebe M."/>
            <person name="Lucas S."/>
            <person name="Mishler D.B."/>
            <person name="Reski R."/>
            <person name="Grigoriev I."/>
            <person name="Quatrano R.S."/>
            <person name="Boore J.L."/>
        </authorList>
    </citation>
    <scope>NUCLEOTIDE SEQUENCE [LARGE SCALE GENOMIC DNA]</scope>
    <source>
        <strain evidence="2 3">cv. Gransden 2004</strain>
    </source>
</reference>
<reference evidence="2" key="3">
    <citation type="submission" date="2020-12" db="UniProtKB">
        <authorList>
            <consortium name="EnsemblPlants"/>
        </authorList>
    </citation>
    <scope>IDENTIFICATION</scope>
</reference>
<dbReference type="EnsemblPlants" id="Pp3c24_19356V3.1">
    <property type="protein sequence ID" value="Pp3c24_19356V3.1"/>
    <property type="gene ID" value="Pp3c24_19356"/>
</dbReference>